<evidence type="ECO:0000313" key="1">
    <source>
        <dbReference type="EMBL" id="MBJ7598682.1"/>
    </source>
</evidence>
<evidence type="ECO:0000313" key="2">
    <source>
        <dbReference type="Proteomes" id="UP000612893"/>
    </source>
</evidence>
<sequence length="102" mass="11500">VLLARGLQRRRQPAAAERLLAALQHRLPGETSLAVARARLLEWSLRRPAAAHEVVSAALLAVPSGSPHLADLERRRVRLELRLARSSRRPRRPAQRELFPGW</sequence>
<reference evidence="1" key="1">
    <citation type="submission" date="2020-10" db="EMBL/GenBank/DDBJ databases">
        <title>Ca. Dormibacterota MAGs.</title>
        <authorList>
            <person name="Montgomery K."/>
        </authorList>
    </citation>
    <scope>NUCLEOTIDE SEQUENCE [LARGE SCALE GENOMIC DNA]</scope>
    <source>
        <strain evidence="1">SC8812_S17_10</strain>
    </source>
</reference>
<feature type="non-terminal residue" evidence="1">
    <location>
        <position position="1"/>
    </location>
</feature>
<dbReference type="AlphaFoldDB" id="A0A934K7H2"/>
<gene>
    <name evidence="1" type="ORF">JF922_11440</name>
</gene>
<name>A0A934K7H2_9BACT</name>
<dbReference type="RefSeq" id="WP_338201887.1">
    <property type="nucleotide sequence ID" value="NZ_JAEKNR010000120.1"/>
</dbReference>
<dbReference type="Proteomes" id="UP000612893">
    <property type="component" value="Unassembled WGS sequence"/>
</dbReference>
<keyword evidence="2" id="KW-1185">Reference proteome</keyword>
<organism evidence="1 2">
    <name type="scientific">Candidatus Nephthysia bennettiae</name>
    <dbReference type="NCBI Taxonomy" id="3127016"/>
    <lineage>
        <taxon>Bacteria</taxon>
        <taxon>Bacillati</taxon>
        <taxon>Candidatus Dormiibacterota</taxon>
        <taxon>Candidatus Dormibacteria</taxon>
        <taxon>Candidatus Dormibacterales</taxon>
        <taxon>Candidatus Dormibacteraceae</taxon>
        <taxon>Candidatus Nephthysia</taxon>
    </lineage>
</organism>
<dbReference type="EMBL" id="JAEKNR010000120">
    <property type="protein sequence ID" value="MBJ7598682.1"/>
    <property type="molecule type" value="Genomic_DNA"/>
</dbReference>
<accession>A0A934K7H2</accession>
<protein>
    <submittedName>
        <fullName evidence="1">Uncharacterized protein</fullName>
    </submittedName>
</protein>
<comment type="caution">
    <text evidence="1">The sequence shown here is derived from an EMBL/GenBank/DDBJ whole genome shotgun (WGS) entry which is preliminary data.</text>
</comment>
<proteinExistence type="predicted"/>